<feature type="chain" id="PRO_5020037680" description="Secreted protein" evidence="1">
    <location>
        <begin position="29"/>
        <end position="119"/>
    </location>
</feature>
<keyword evidence="3" id="KW-1185">Reference proteome</keyword>
<dbReference type="Proteomes" id="UP000299102">
    <property type="component" value="Unassembled WGS sequence"/>
</dbReference>
<evidence type="ECO:0000256" key="1">
    <source>
        <dbReference type="SAM" id="SignalP"/>
    </source>
</evidence>
<dbReference type="EMBL" id="BGZK01000495">
    <property type="protein sequence ID" value="GBP47095.1"/>
    <property type="molecule type" value="Genomic_DNA"/>
</dbReference>
<accession>A0A4C1WAC9</accession>
<reference evidence="2 3" key="1">
    <citation type="journal article" date="2019" name="Commun. Biol.">
        <title>The bagworm genome reveals a unique fibroin gene that provides high tensile strength.</title>
        <authorList>
            <person name="Kono N."/>
            <person name="Nakamura H."/>
            <person name="Ohtoshi R."/>
            <person name="Tomita M."/>
            <person name="Numata K."/>
            <person name="Arakawa K."/>
        </authorList>
    </citation>
    <scope>NUCLEOTIDE SEQUENCE [LARGE SCALE GENOMIC DNA]</scope>
</reference>
<evidence type="ECO:0008006" key="4">
    <source>
        <dbReference type="Google" id="ProtNLM"/>
    </source>
</evidence>
<keyword evidence="1" id="KW-0732">Signal</keyword>
<dbReference type="AlphaFoldDB" id="A0A4C1WAC9"/>
<comment type="caution">
    <text evidence="2">The sequence shown here is derived from an EMBL/GenBank/DDBJ whole genome shotgun (WGS) entry which is preliminary data.</text>
</comment>
<evidence type="ECO:0000313" key="3">
    <source>
        <dbReference type="Proteomes" id="UP000299102"/>
    </source>
</evidence>
<gene>
    <name evidence="2" type="ORF">EVAR_96050_1</name>
</gene>
<protein>
    <recommendedName>
        <fullName evidence="4">Secreted protein</fullName>
    </recommendedName>
</protein>
<name>A0A4C1WAC9_EUMVA</name>
<evidence type="ECO:0000313" key="2">
    <source>
        <dbReference type="EMBL" id="GBP47095.1"/>
    </source>
</evidence>
<sequence length="119" mass="13099">MRNGCETIFIYLFMIFLGNHLAWSGAQGVTVTGLQRKQACKGVTVTGLQRKQACKGVTVTGLQRKHNRHSRAGTAPTAAAAHLSSSRLAPLTYDRVISLSNVEIERYFYNKKIVSFNGI</sequence>
<feature type="signal peptide" evidence="1">
    <location>
        <begin position="1"/>
        <end position="28"/>
    </location>
</feature>
<organism evidence="2 3">
    <name type="scientific">Eumeta variegata</name>
    <name type="common">Bagworm moth</name>
    <name type="synonym">Eumeta japonica</name>
    <dbReference type="NCBI Taxonomy" id="151549"/>
    <lineage>
        <taxon>Eukaryota</taxon>
        <taxon>Metazoa</taxon>
        <taxon>Ecdysozoa</taxon>
        <taxon>Arthropoda</taxon>
        <taxon>Hexapoda</taxon>
        <taxon>Insecta</taxon>
        <taxon>Pterygota</taxon>
        <taxon>Neoptera</taxon>
        <taxon>Endopterygota</taxon>
        <taxon>Lepidoptera</taxon>
        <taxon>Glossata</taxon>
        <taxon>Ditrysia</taxon>
        <taxon>Tineoidea</taxon>
        <taxon>Psychidae</taxon>
        <taxon>Oiketicinae</taxon>
        <taxon>Eumeta</taxon>
    </lineage>
</organism>
<proteinExistence type="predicted"/>